<dbReference type="GO" id="GO:0032259">
    <property type="term" value="P:methylation"/>
    <property type="evidence" value="ECO:0007669"/>
    <property type="project" value="UniProtKB-KW"/>
</dbReference>
<accession>A0A060HG10</accession>
<gene>
    <name evidence="6" type="ORF">NVIE_001230</name>
</gene>
<dbReference type="STRING" id="926571.NVIE_001230"/>
<evidence type="ECO:0000256" key="4">
    <source>
        <dbReference type="ARBA" id="ARBA00022691"/>
    </source>
</evidence>
<dbReference type="AlphaFoldDB" id="A0A060HG10"/>
<dbReference type="PANTHER" id="PTHR10629:SF52">
    <property type="entry name" value="DNA (CYTOSINE-5)-METHYLTRANSFERASE 1"/>
    <property type="match status" value="1"/>
</dbReference>
<dbReference type="PRINTS" id="PR00105">
    <property type="entry name" value="C5METTRFRASE"/>
</dbReference>
<protein>
    <recommendedName>
        <fullName evidence="1">DNA (cytosine-5-)-methyltransferase</fullName>
        <ecNumber evidence="1">2.1.1.37</ecNumber>
    </recommendedName>
</protein>
<sequence>MPLTAISLFSGAMGLDLGFEKAGFDIRVACELREEVCKTISLNRPALQVLPGDIAKHSTTDILKRARLRVGEATAVIGGPACQPFSTAGGRQSFNEKRGEVLFEYIRIVNEAKPQFFIFENVKGLTSAALKHISFYERVKKKEHELHEEYRLGTAYQYMMEKLKGTGYKIHSKILNAADYGAPQKRLRLIIIGSRDGVDVDFPEPTHAAPDSEDVVSGRKQRWVTLREALKGLKENEQEYVKFPSWGRYMKYIKPGGDWRDLPARIQRRAMKESYFSQGGRTGYFRRLSWDKPSPTLVTLPIFKSTCLAHPKSNRPLSVQEYSRLQGFPDEWKFYGTVKQRYRMIGEAVPVPLAYAVALAVRNKSTELLGIEEGNRQRKRNS</sequence>
<evidence type="ECO:0000313" key="6">
    <source>
        <dbReference type="EMBL" id="AIC14305.1"/>
    </source>
</evidence>
<dbReference type="EMBL" id="CP007536">
    <property type="protein sequence ID" value="AIC14305.1"/>
    <property type="molecule type" value="Genomic_DNA"/>
</dbReference>
<dbReference type="GO" id="GO:0003677">
    <property type="term" value="F:DNA binding"/>
    <property type="evidence" value="ECO:0007669"/>
    <property type="project" value="TreeGrafter"/>
</dbReference>
<evidence type="ECO:0000256" key="1">
    <source>
        <dbReference type="ARBA" id="ARBA00011975"/>
    </source>
</evidence>
<evidence type="ECO:0000256" key="3">
    <source>
        <dbReference type="ARBA" id="ARBA00022679"/>
    </source>
</evidence>
<dbReference type="GO" id="GO:0003886">
    <property type="term" value="F:DNA (cytosine-5-)-methyltransferase activity"/>
    <property type="evidence" value="ECO:0007669"/>
    <property type="project" value="UniProtKB-EC"/>
</dbReference>
<evidence type="ECO:0000256" key="2">
    <source>
        <dbReference type="ARBA" id="ARBA00022603"/>
    </source>
</evidence>
<dbReference type="Pfam" id="PF00145">
    <property type="entry name" value="DNA_methylase"/>
    <property type="match status" value="1"/>
</dbReference>
<dbReference type="GeneID" id="74945384"/>
<dbReference type="NCBIfam" id="TIGR00675">
    <property type="entry name" value="dcm"/>
    <property type="match status" value="1"/>
</dbReference>
<dbReference type="Gene3D" id="3.40.50.150">
    <property type="entry name" value="Vaccinia Virus protein VP39"/>
    <property type="match status" value="1"/>
</dbReference>
<dbReference type="EC" id="2.1.1.37" evidence="1"/>
<dbReference type="SUPFAM" id="SSF53335">
    <property type="entry name" value="S-adenosyl-L-methionine-dependent methyltransferases"/>
    <property type="match status" value="1"/>
</dbReference>
<organism evidence="6 7">
    <name type="scientific">Nitrososphaera viennensis EN76</name>
    <dbReference type="NCBI Taxonomy" id="926571"/>
    <lineage>
        <taxon>Archaea</taxon>
        <taxon>Nitrososphaerota</taxon>
        <taxon>Nitrososphaeria</taxon>
        <taxon>Nitrososphaerales</taxon>
        <taxon>Nitrososphaeraceae</taxon>
        <taxon>Nitrososphaera</taxon>
    </lineage>
</organism>
<dbReference type="Proteomes" id="UP000027093">
    <property type="component" value="Chromosome"/>
</dbReference>
<dbReference type="OrthoDB" id="5033at2157"/>
<dbReference type="KEGG" id="nvn:NVIE_001230"/>
<dbReference type="InterPro" id="IPR001525">
    <property type="entry name" value="C5_MeTfrase"/>
</dbReference>
<dbReference type="RefSeq" id="WP_084790537.1">
    <property type="nucleotide sequence ID" value="NZ_CP007536.1"/>
</dbReference>
<comment type="similarity">
    <text evidence="5">Belongs to the class I-like SAM-binding methyltransferase superfamily. C5-methyltransferase family.</text>
</comment>
<name>A0A060HG10_9ARCH</name>
<dbReference type="PANTHER" id="PTHR10629">
    <property type="entry name" value="CYTOSINE-SPECIFIC METHYLTRANSFERASE"/>
    <property type="match status" value="1"/>
</dbReference>
<dbReference type="InterPro" id="IPR050390">
    <property type="entry name" value="C5-Methyltransferase"/>
</dbReference>
<keyword evidence="7" id="KW-1185">Reference proteome</keyword>
<keyword evidence="3 6" id="KW-0808">Transferase</keyword>
<evidence type="ECO:0000313" key="7">
    <source>
        <dbReference type="Proteomes" id="UP000027093"/>
    </source>
</evidence>
<proteinExistence type="inferred from homology"/>
<reference evidence="6 7" key="1">
    <citation type="journal article" date="2014" name="Int. J. Syst. Evol. Microbiol.">
        <title>Nitrososphaera viennensis gen. nov., sp. nov., an aerobic and mesophilic, ammonia-oxidizing archaeon from soil and a member of the archaeal phylum Thaumarchaeota.</title>
        <authorList>
            <person name="Stieglmeier M."/>
            <person name="Klingl A."/>
            <person name="Alves R.J."/>
            <person name="Rittmann S.K."/>
            <person name="Melcher M."/>
            <person name="Leisch N."/>
            <person name="Schleper C."/>
        </authorList>
    </citation>
    <scope>NUCLEOTIDE SEQUENCE [LARGE SCALE GENOMIC DNA]</scope>
    <source>
        <strain evidence="6">EN76</strain>
    </source>
</reference>
<dbReference type="InterPro" id="IPR029063">
    <property type="entry name" value="SAM-dependent_MTases_sf"/>
</dbReference>
<dbReference type="HOGENOM" id="CLU_006958_2_4_2"/>
<dbReference type="Gene3D" id="3.90.120.10">
    <property type="entry name" value="DNA Methylase, subunit A, domain 2"/>
    <property type="match status" value="1"/>
</dbReference>
<dbReference type="GO" id="GO:0044027">
    <property type="term" value="P:negative regulation of gene expression via chromosomal CpG island methylation"/>
    <property type="evidence" value="ECO:0007669"/>
    <property type="project" value="TreeGrafter"/>
</dbReference>
<dbReference type="REBASE" id="87733">
    <property type="entry name" value="M.NviEN76ORF1230P"/>
</dbReference>
<evidence type="ECO:0000256" key="5">
    <source>
        <dbReference type="RuleBase" id="RU000416"/>
    </source>
</evidence>
<keyword evidence="4" id="KW-0949">S-adenosyl-L-methionine</keyword>
<keyword evidence="2 6" id="KW-0489">Methyltransferase</keyword>
<dbReference type="PROSITE" id="PS51679">
    <property type="entry name" value="SAM_MT_C5"/>
    <property type="match status" value="1"/>
</dbReference>